<evidence type="ECO:0000256" key="3">
    <source>
        <dbReference type="SAM" id="MobiDB-lite"/>
    </source>
</evidence>
<gene>
    <name evidence="6" type="ORF">CHS0354_017331</name>
</gene>
<dbReference type="InterPro" id="IPR035914">
    <property type="entry name" value="Sperma_CUB_dom_sf"/>
</dbReference>
<keyword evidence="7" id="KW-1185">Reference proteome</keyword>
<dbReference type="CDD" id="cd22823">
    <property type="entry name" value="Gal_Rha_Lectin"/>
    <property type="match status" value="1"/>
</dbReference>
<dbReference type="SUPFAM" id="SSF49854">
    <property type="entry name" value="Spermadhesin, CUB domain"/>
    <property type="match status" value="1"/>
</dbReference>
<dbReference type="Proteomes" id="UP001195483">
    <property type="component" value="Unassembled WGS sequence"/>
</dbReference>
<sequence>MKCVLFRINYASRMKDIKTLIIINVILLQRLYTLAAEDTQISYTNACQQSGQELYCEEGQVIQIEDVRCMPYNYSCGERDRISSLCNGLRSCARIGLRRQLHYYCKDYPNRNVIVSFHCKADPDIPLCRTNICSNESRNIRCKRDKAIHIVKATCSHGDKECPIEVYMSLYDSCEGQRSCDMASIRNRLPLLMCSDNLIQEQNVFMDYICVQESVILDTCSGTFLTISDKFGIFKSPGYPLNTDGNRNGCYWVIYPGSGQEVDVTVHLSFSKEGLVDCNARFLQVQYTDCATRRQRTDSFCHPNEINVKRHSCGTVYIMHWPYLPGEKRGNRFLVSFEVKSPGSRLPSYQPFVHQCETQPNKSSKTIYYPREVTTIPSSQDLVSIINDSTYIEYDEHTYTNVKPVAANSDEDKGDPWRQVTILRVVVANIFLGLLIMGLVISLAYVCYRYKTYGKNKANFQSRSDTNSSLDEKHGTRLTTLSDELLQAIESRRRDENEAELRFEVKTESSAVTDETSFKTNVMYERPGTYVFPNYDRHSPYYEHAGISSFFREEGADTDVHPYSYYTGTNQDYPQNEVKEIEMTSLKGSPESCAKTYVPVTNDYQGGPLQDIRNSLRHYKINNDDYACVMKPARNKTGRDTNGGSHVHHHTRPIASVSPVPDPLCSKQTTIHLIPQHDCLLHKNLPPPPQPLPDYSKGGSSIQHNVQPRHYFSGHEYNEPYF</sequence>
<keyword evidence="4" id="KW-0812">Transmembrane</keyword>
<evidence type="ECO:0000256" key="2">
    <source>
        <dbReference type="PROSITE-ProRule" id="PRU00059"/>
    </source>
</evidence>
<feature type="transmembrane region" description="Helical" evidence="4">
    <location>
        <begin position="426"/>
        <end position="448"/>
    </location>
</feature>
<feature type="domain" description="CUB" evidence="5">
    <location>
        <begin position="220"/>
        <end position="340"/>
    </location>
</feature>
<keyword evidence="1" id="KW-1015">Disulfide bond</keyword>
<evidence type="ECO:0000259" key="5">
    <source>
        <dbReference type="PROSITE" id="PS01180"/>
    </source>
</evidence>
<name>A0AAE0W678_9BIVA</name>
<dbReference type="PROSITE" id="PS01180">
    <property type="entry name" value="CUB"/>
    <property type="match status" value="1"/>
</dbReference>
<feature type="region of interest" description="Disordered" evidence="3">
    <location>
        <begin position="638"/>
        <end position="661"/>
    </location>
</feature>
<evidence type="ECO:0000313" key="7">
    <source>
        <dbReference type="Proteomes" id="UP001195483"/>
    </source>
</evidence>
<keyword evidence="4" id="KW-0472">Membrane</keyword>
<dbReference type="AlphaFoldDB" id="A0AAE0W678"/>
<evidence type="ECO:0000256" key="4">
    <source>
        <dbReference type="SAM" id="Phobius"/>
    </source>
</evidence>
<dbReference type="Gene3D" id="2.60.120.290">
    <property type="entry name" value="Spermadhesin, CUB domain"/>
    <property type="match status" value="1"/>
</dbReference>
<reference evidence="6" key="1">
    <citation type="journal article" date="2021" name="Genome Biol. Evol.">
        <title>A High-Quality Reference Genome for a Parasitic Bivalve with Doubly Uniparental Inheritance (Bivalvia: Unionida).</title>
        <authorList>
            <person name="Smith C.H."/>
        </authorList>
    </citation>
    <scope>NUCLEOTIDE SEQUENCE</scope>
    <source>
        <strain evidence="6">CHS0354</strain>
    </source>
</reference>
<evidence type="ECO:0000256" key="1">
    <source>
        <dbReference type="ARBA" id="ARBA00023157"/>
    </source>
</evidence>
<keyword evidence="4" id="KW-1133">Transmembrane helix</keyword>
<evidence type="ECO:0000313" key="6">
    <source>
        <dbReference type="EMBL" id="KAK3603613.1"/>
    </source>
</evidence>
<organism evidence="6 7">
    <name type="scientific">Potamilus streckersoni</name>
    <dbReference type="NCBI Taxonomy" id="2493646"/>
    <lineage>
        <taxon>Eukaryota</taxon>
        <taxon>Metazoa</taxon>
        <taxon>Spiralia</taxon>
        <taxon>Lophotrochozoa</taxon>
        <taxon>Mollusca</taxon>
        <taxon>Bivalvia</taxon>
        <taxon>Autobranchia</taxon>
        <taxon>Heteroconchia</taxon>
        <taxon>Palaeoheterodonta</taxon>
        <taxon>Unionida</taxon>
        <taxon>Unionoidea</taxon>
        <taxon>Unionidae</taxon>
        <taxon>Ambleminae</taxon>
        <taxon>Lampsilini</taxon>
        <taxon>Potamilus</taxon>
    </lineage>
</organism>
<dbReference type="EMBL" id="JAEAOA010001069">
    <property type="protein sequence ID" value="KAK3603613.1"/>
    <property type="molecule type" value="Genomic_DNA"/>
</dbReference>
<proteinExistence type="predicted"/>
<accession>A0AAE0W678</accession>
<reference evidence="6" key="2">
    <citation type="journal article" date="2021" name="Genome Biol. Evol.">
        <title>Developing a high-quality reference genome for a parasitic bivalve with doubly uniparental inheritance (Bivalvia: Unionida).</title>
        <authorList>
            <person name="Smith C.H."/>
        </authorList>
    </citation>
    <scope>NUCLEOTIDE SEQUENCE</scope>
    <source>
        <strain evidence="6">CHS0354</strain>
        <tissue evidence="6">Mantle</tissue>
    </source>
</reference>
<comment type="caution">
    <text evidence="6">The sequence shown here is derived from an EMBL/GenBank/DDBJ whole genome shotgun (WGS) entry which is preliminary data.</text>
</comment>
<comment type="caution">
    <text evidence="2">Lacks conserved residue(s) required for the propagation of feature annotation.</text>
</comment>
<protein>
    <recommendedName>
        <fullName evidence="5">CUB domain-containing protein</fullName>
    </recommendedName>
</protein>
<reference evidence="6" key="3">
    <citation type="submission" date="2023-05" db="EMBL/GenBank/DDBJ databases">
        <authorList>
            <person name="Smith C.H."/>
        </authorList>
    </citation>
    <scope>NUCLEOTIDE SEQUENCE</scope>
    <source>
        <strain evidence="6">CHS0354</strain>
        <tissue evidence="6">Mantle</tissue>
    </source>
</reference>
<dbReference type="InterPro" id="IPR000859">
    <property type="entry name" value="CUB_dom"/>
</dbReference>